<evidence type="ECO:0000256" key="6">
    <source>
        <dbReference type="ARBA" id="ARBA00023065"/>
    </source>
</evidence>
<accession>A0A3N2PYT8</accession>
<dbReference type="GO" id="GO:0015078">
    <property type="term" value="F:proton transmembrane transporter activity"/>
    <property type="evidence" value="ECO:0007669"/>
    <property type="project" value="InterPro"/>
</dbReference>
<keyword evidence="7" id="KW-0496">Mitochondrion</keyword>
<keyword evidence="11" id="KW-1185">Reference proteome</keyword>
<keyword evidence="3" id="KW-0813">Transport</keyword>
<evidence type="ECO:0000256" key="4">
    <source>
        <dbReference type="ARBA" id="ARBA00022547"/>
    </source>
</evidence>
<dbReference type="PANTHER" id="PTHR12386">
    <property type="entry name" value="ATP SYNTHASE SUBUNIT"/>
    <property type="match status" value="1"/>
</dbReference>
<evidence type="ECO:0000256" key="5">
    <source>
        <dbReference type="ARBA" id="ARBA00022781"/>
    </source>
</evidence>
<dbReference type="AlphaFoldDB" id="A0A3N2PYT8"/>
<dbReference type="Proteomes" id="UP000272025">
    <property type="component" value="Unassembled WGS sequence"/>
</dbReference>
<dbReference type="EMBL" id="ML119053">
    <property type="protein sequence ID" value="ROT39691.1"/>
    <property type="molecule type" value="Genomic_DNA"/>
</dbReference>
<evidence type="ECO:0000313" key="10">
    <source>
        <dbReference type="EMBL" id="ROT39691.1"/>
    </source>
</evidence>
<evidence type="ECO:0000256" key="3">
    <source>
        <dbReference type="ARBA" id="ARBA00022448"/>
    </source>
</evidence>
<evidence type="ECO:0000256" key="8">
    <source>
        <dbReference type="ARBA" id="ARBA00023136"/>
    </source>
</evidence>
<dbReference type="STRING" id="1314773.A0A3N2PYT8"/>
<dbReference type="GeneID" id="39582546"/>
<reference evidence="10 11" key="1">
    <citation type="journal article" date="2018" name="Mol. Ecol.">
        <title>The obligate alkalophilic soda-lake fungus Sodiomyces alkalinus has shifted to a protein diet.</title>
        <authorList>
            <person name="Grum-Grzhimaylo A.A."/>
            <person name="Falkoski D.L."/>
            <person name="van den Heuvel J."/>
            <person name="Valero-Jimenez C.A."/>
            <person name="Min B."/>
            <person name="Choi I.G."/>
            <person name="Lipzen A."/>
            <person name="Daum C.G."/>
            <person name="Aanen D.K."/>
            <person name="Tsang A."/>
            <person name="Henrissat B."/>
            <person name="Bilanenko E.N."/>
            <person name="de Vries R.P."/>
            <person name="van Kan J.A.L."/>
            <person name="Grigoriev I.V."/>
            <person name="Debets A.J.M."/>
        </authorList>
    </citation>
    <scope>NUCLEOTIDE SEQUENCE [LARGE SCALE GENOMIC DNA]</scope>
    <source>
        <strain evidence="10 11">F11</strain>
    </source>
</reference>
<sequence>MSAVIARPLMRTSFRTARVSARSAARFESTSAQKATEAAKETATKASQGLSRVTSSAGPAIVGAAKGVAGALNKVGGRTGKVIRFVEKDIPFVVYYAKVALEVSKIVVRNQKMTPPSIETFQAYFQKALQSAKNPGALLASASQTASSAASRPGTAAQRLRGLDRAAILAGGVVLAECLGFFTIGEMIGRFKIVGYHGEAPAAAAHH</sequence>
<keyword evidence="6" id="KW-0406">Ion transport</keyword>
<evidence type="ECO:0000256" key="2">
    <source>
        <dbReference type="ARBA" id="ARBA00005699"/>
    </source>
</evidence>
<evidence type="ECO:0000256" key="7">
    <source>
        <dbReference type="ARBA" id="ARBA00023128"/>
    </source>
</evidence>
<keyword evidence="9" id="KW-0066">ATP synthesis</keyword>
<keyword evidence="8" id="KW-0472">Membrane</keyword>
<evidence type="ECO:0008006" key="12">
    <source>
        <dbReference type="Google" id="ProtNLM"/>
    </source>
</evidence>
<comment type="subcellular location">
    <subcellularLocation>
        <location evidence="1">Mitochondrion membrane</location>
    </subcellularLocation>
</comment>
<name>A0A3N2PYT8_SODAK</name>
<dbReference type="GO" id="GO:0015986">
    <property type="term" value="P:proton motive force-driven ATP synthesis"/>
    <property type="evidence" value="ECO:0007669"/>
    <property type="project" value="InterPro"/>
</dbReference>
<dbReference type="RefSeq" id="XP_028467497.1">
    <property type="nucleotide sequence ID" value="XM_028614068.1"/>
</dbReference>
<dbReference type="InterPro" id="IPR006808">
    <property type="entry name" value="ATP_synth_F0_gsu_mt"/>
</dbReference>
<evidence type="ECO:0000313" key="11">
    <source>
        <dbReference type="Proteomes" id="UP000272025"/>
    </source>
</evidence>
<keyword evidence="4" id="KW-0138">CF(0)</keyword>
<protein>
    <recommendedName>
        <fullName evidence="12">ATP synthase subunit g</fullName>
    </recommendedName>
</protein>
<dbReference type="GO" id="GO:0045259">
    <property type="term" value="C:proton-transporting ATP synthase complex"/>
    <property type="evidence" value="ECO:0007669"/>
    <property type="project" value="UniProtKB-KW"/>
</dbReference>
<gene>
    <name evidence="10" type="ORF">SODALDRAFT_358100</name>
</gene>
<keyword evidence="5" id="KW-0375">Hydrogen ion transport</keyword>
<proteinExistence type="inferred from homology"/>
<evidence type="ECO:0000256" key="1">
    <source>
        <dbReference type="ARBA" id="ARBA00004325"/>
    </source>
</evidence>
<dbReference type="Pfam" id="PF04718">
    <property type="entry name" value="ATP-synt_G"/>
    <property type="match status" value="1"/>
</dbReference>
<organism evidence="10 11">
    <name type="scientific">Sodiomyces alkalinus (strain CBS 110278 / VKM F-3762 / F11)</name>
    <name type="common">Alkaliphilic filamentous fungus</name>
    <dbReference type="NCBI Taxonomy" id="1314773"/>
    <lineage>
        <taxon>Eukaryota</taxon>
        <taxon>Fungi</taxon>
        <taxon>Dikarya</taxon>
        <taxon>Ascomycota</taxon>
        <taxon>Pezizomycotina</taxon>
        <taxon>Sordariomycetes</taxon>
        <taxon>Hypocreomycetidae</taxon>
        <taxon>Glomerellales</taxon>
        <taxon>Plectosphaerellaceae</taxon>
        <taxon>Sodiomyces</taxon>
    </lineage>
</organism>
<comment type="similarity">
    <text evidence="2">Belongs to the ATPase g subunit family.</text>
</comment>
<dbReference type="OrthoDB" id="437at2759"/>
<dbReference type="GO" id="GO:0031966">
    <property type="term" value="C:mitochondrial membrane"/>
    <property type="evidence" value="ECO:0007669"/>
    <property type="project" value="UniProtKB-SubCell"/>
</dbReference>
<evidence type="ECO:0000256" key="9">
    <source>
        <dbReference type="ARBA" id="ARBA00023310"/>
    </source>
</evidence>